<organism evidence="1 2">
    <name type="scientific">Erwinia phage vB_EamM_Asesino</name>
    <dbReference type="NCBI Taxonomy" id="1883370"/>
    <lineage>
        <taxon>Viruses</taxon>
        <taxon>Duplodnaviria</taxon>
        <taxon>Heunggongvirae</taxon>
        <taxon>Uroviricota</taxon>
        <taxon>Caudoviricetes</taxon>
        <taxon>Chimalliviridae</taxon>
        <taxon>Erskinevirus</taxon>
        <taxon>Erskinevirus asesino</taxon>
    </lineage>
</organism>
<dbReference type="GeneID" id="29056974"/>
<name>A0A1B2I9U4_9CAUD</name>
<reference evidence="1" key="1">
    <citation type="submission" date="2016-06" db="EMBL/GenBank/DDBJ databases">
        <authorList>
            <person name="Berg J.A."/>
            <person name="Hyde J.R."/>
            <person name="Breakwell D.P."/>
            <person name="Hope S."/>
            <person name="Grose J.H."/>
        </authorList>
    </citation>
    <scope>NUCLEOTIDE SEQUENCE [LARGE SCALE GENOMIC DNA]</scope>
</reference>
<keyword evidence="2" id="KW-1185">Reference proteome</keyword>
<dbReference type="KEGG" id="vg:29056974"/>
<accession>A0A1B2I9U4</accession>
<evidence type="ECO:0000313" key="1">
    <source>
        <dbReference type="EMBL" id="ANZ48037.1"/>
    </source>
</evidence>
<sequence length="129" mass="14333">MKKKLRPMDVIMAHPDSLQNIKPRTELDAALIEMTLWGFTFHPDEHHNTRHLDVAADAEIDWSVPDGFDDVEAYVASATQPARFPVAGEAENIISLRRLLNAQSEVVREGDAWAAGTACHLKNMLTQGS</sequence>
<proteinExistence type="predicted"/>
<dbReference type="RefSeq" id="YP_009290642.1">
    <property type="nucleotide sequence ID" value="NC_031107.2"/>
</dbReference>
<dbReference type="OrthoDB" id="17878at10239"/>
<dbReference type="Proteomes" id="UP000202181">
    <property type="component" value="Segment"/>
</dbReference>
<evidence type="ECO:0000313" key="2">
    <source>
        <dbReference type="Proteomes" id="UP000202181"/>
    </source>
</evidence>
<gene>
    <name evidence="1" type="ORF">ASESINO_24</name>
</gene>
<dbReference type="EMBL" id="KX397364">
    <property type="protein sequence ID" value="ANZ48037.1"/>
    <property type="molecule type" value="Genomic_DNA"/>
</dbReference>
<protein>
    <submittedName>
        <fullName evidence="1">Uncharacterized protein</fullName>
    </submittedName>
</protein>